<dbReference type="SUPFAM" id="SSF103473">
    <property type="entry name" value="MFS general substrate transporter"/>
    <property type="match status" value="1"/>
</dbReference>
<keyword evidence="1" id="KW-0472">Membrane</keyword>
<feature type="transmembrane region" description="Helical" evidence="1">
    <location>
        <begin position="159"/>
        <end position="182"/>
    </location>
</feature>
<keyword evidence="1" id="KW-0812">Transmembrane</keyword>
<dbReference type="Pfam" id="PF13347">
    <property type="entry name" value="MFS_2"/>
    <property type="match status" value="1"/>
</dbReference>
<name>A0ABW6ICE2_9CYAN</name>
<keyword evidence="1" id="KW-1133">Transmembrane helix</keyword>
<evidence type="ECO:0000256" key="1">
    <source>
        <dbReference type="SAM" id="Phobius"/>
    </source>
</evidence>
<feature type="transmembrane region" description="Helical" evidence="1">
    <location>
        <begin position="124"/>
        <end position="147"/>
    </location>
</feature>
<comment type="caution">
    <text evidence="2">The sequence shown here is derived from an EMBL/GenBank/DDBJ whole genome shotgun (WGS) entry which is preliminary data.</text>
</comment>
<dbReference type="Gene3D" id="1.20.1250.20">
    <property type="entry name" value="MFS general substrate transporter like domains"/>
    <property type="match status" value="2"/>
</dbReference>
<dbReference type="PANTHER" id="PTHR11328">
    <property type="entry name" value="MAJOR FACILITATOR SUPERFAMILY DOMAIN-CONTAINING PROTEIN"/>
    <property type="match status" value="1"/>
</dbReference>
<accession>A0ABW6ICE2</accession>
<reference evidence="2 3" key="1">
    <citation type="submission" date="2024-10" db="EMBL/GenBank/DDBJ databases">
        <authorList>
            <person name="Ratan Roy A."/>
            <person name="Morales Sandoval P.H."/>
            <person name="De Los Santos Villalobos S."/>
            <person name="Chakraborty S."/>
            <person name="Mukherjee J."/>
        </authorList>
    </citation>
    <scope>NUCLEOTIDE SEQUENCE [LARGE SCALE GENOMIC DNA]</scope>
    <source>
        <strain evidence="2 3">S1</strain>
    </source>
</reference>
<protein>
    <submittedName>
        <fullName evidence="2">MFS transporter</fullName>
    </submittedName>
</protein>
<dbReference type="PANTHER" id="PTHR11328:SF24">
    <property type="entry name" value="MAJOR FACILITATOR SUPERFAMILY (MFS) PROFILE DOMAIN-CONTAINING PROTEIN"/>
    <property type="match status" value="1"/>
</dbReference>
<feature type="transmembrane region" description="Helical" evidence="1">
    <location>
        <begin position="249"/>
        <end position="273"/>
    </location>
</feature>
<feature type="transmembrane region" description="Helical" evidence="1">
    <location>
        <begin position="285"/>
        <end position="303"/>
    </location>
</feature>
<organism evidence="2 3">
    <name type="scientific">Almyronema epifaneia S1</name>
    <dbReference type="NCBI Taxonomy" id="2991925"/>
    <lineage>
        <taxon>Bacteria</taxon>
        <taxon>Bacillati</taxon>
        <taxon>Cyanobacteriota</taxon>
        <taxon>Cyanophyceae</taxon>
        <taxon>Nodosilineales</taxon>
        <taxon>Nodosilineaceae</taxon>
        <taxon>Almyronema</taxon>
        <taxon>Almyronema epifaneia</taxon>
    </lineage>
</organism>
<feature type="transmembrane region" description="Helical" evidence="1">
    <location>
        <begin position="40"/>
        <end position="64"/>
    </location>
</feature>
<evidence type="ECO:0000313" key="2">
    <source>
        <dbReference type="EMBL" id="MFE4105310.1"/>
    </source>
</evidence>
<evidence type="ECO:0000313" key="3">
    <source>
        <dbReference type="Proteomes" id="UP001600165"/>
    </source>
</evidence>
<dbReference type="EMBL" id="JBHZOL010000021">
    <property type="protein sequence ID" value="MFE4105310.1"/>
    <property type="molecule type" value="Genomic_DNA"/>
</dbReference>
<feature type="transmembrane region" description="Helical" evidence="1">
    <location>
        <begin position="381"/>
        <end position="405"/>
    </location>
</feature>
<feature type="transmembrane region" description="Helical" evidence="1">
    <location>
        <begin position="315"/>
        <end position="333"/>
    </location>
</feature>
<dbReference type="CDD" id="cd17332">
    <property type="entry name" value="MFS_MelB_like"/>
    <property type="match status" value="1"/>
</dbReference>
<proteinExistence type="predicted"/>
<feature type="transmembrane region" description="Helical" evidence="1">
    <location>
        <begin position="339"/>
        <end position="360"/>
    </location>
</feature>
<feature type="transmembrane region" description="Helical" evidence="1">
    <location>
        <begin position="425"/>
        <end position="452"/>
    </location>
</feature>
<sequence>MGSPSLSGTAQPITEKLDLTTRLAYGTGEIAGAIPSSTTALFLIFFLTNVAGLSPMLAGSAMFLGKVWDALSDPVIGWLSDHTQSPLGRRYPWMLGGAIPLAIACILCWQVPPINSQWGLFAYYVAASVLAYSAFTCVMLPFSALAAELTQGYDERITLISFKSAFSIGGSIFALAMAQILFTQVADPEQQYQLLGLGSAVLVILAVLGCVAGTYKRYRLVQKHRPQMATATTIRLWQQVRIAASNRPFLWVAGLYLFSWTGVQISVVVLLYFVVDWMGLSKSHFVWMALVVQATAVVTTFLWNWIGRHSEKRTVYFLGAPFILISQLGLFSIQPGQTSWMYGLAVLAGIGTATVYLVPWSMLPDVVDFDELNTGQRREGLFYSSVVFIQKMGIAVAIFVTSQVLDWAGYIATSANEPAVIQPDLALWTIRVIVGPIPAIAIVIGLVFAYYYPITREVHTSILLKLRDQQSLL</sequence>
<feature type="transmembrane region" description="Helical" evidence="1">
    <location>
        <begin position="194"/>
        <end position="215"/>
    </location>
</feature>
<dbReference type="InterPro" id="IPR039672">
    <property type="entry name" value="MFS_2"/>
</dbReference>
<dbReference type="Proteomes" id="UP001600165">
    <property type="component" value="Unassembled WGS sequence"/>
</dbReference>
<keyword evidence="3" id="KW-1185">Reference proteome</keyword>
<dbReference type="InterPro" id="IPR036259">
    <property type="entry name" value="MFS_trans_sf"/>
</dbReference>
<feature type="transmembrane region" description="Helical" evidence="1">
    <location>
        <begin position="93"/>
        <end position="112"/>
    </location>
</feature>
<dbReference type="RefSeq" id="WP_377961622.1">
    <property type="nucleotide sequence ID" value="NZ_JBHZOL010000021.1"/>
</dbReference>
<gene>
    <name evidence="2" type="ORF">ACFVKH_03405</name>
</gene>